<dbReference type="GO" id="GO:0034657">
    <property type="term" value="C:GID complex"/>
    <property type="evidence" value="ECO:0007669"/>
    <property type="project" value="TreeGrafter"/>
</dbReference>
<dbReference type="GO" id="GO:0043161">
    <property type="term" value="P:proteasome-mediated ubiquitin-dependent protein catabolic process"/>
    <property type="evidence" value="ECO:0007669"/>
    <property type="project" value="TreeGrafter"/>
</dbReference>
<comment type="similarity">
    <text evidence="1">Belongs to the GID4/VID24 family.</text>
</comment>
<dbReference type="eggNOG" id="KOG4635">
    <property type="taxonomic scope" value="Eukaryota"/>
</dbReference>
<dbReference type="GO" id="GO:0005773">
    <property type="term" value="C:vacuole"/>
    <property type="evidence" value="ECO:0007669"/>
    <property type="project" value="GOC"/>
</dbReference>
<reference evidence="2 3" key="1">
    <citation type="journal article" date="2013" name="MBio">
        <title>Genome sequencing of the plant pathogen Taphrina deformans, the causal agent of peach leaf curl.</title>
        <authorList>
            <person name="Cisse O.H."/>
            <person name="Almeida J.M.G.C.F."/>
            <person name="Fonseca A."/>
            <person name="Kumar A.A."/>
            <person name="Salojaervi J."/>
            <person name="Overmyer K."/>
            <person name="Hauser P.M."/>
            <person name="Pagni M."/>
        </authorList>
    </citation>
    <scope>NUCLEOTIDE SEQUENCE [LARGE SCALE GENOMIC DNA]</scope>
    <source>
        <strain evidence="3">PYCC 5710 / ATCC 11124 / CBS 356.35 / IMI 108563 / JCM 9778 / NBRC 8474</strain>
    </source>
</reference>
<evidence type="ECO:0000313" key="3">
    <source>
        <dbReference type="Proteomes" id="UP000013776"/>
    </source>
</evidence>
<dbReference type="VEuPathDB" id="FungiDB:TAPDE_002265"/>
<comment type="caution">
    <text evidence="2">The sequence shown here is derived from an EMBL/GenBank/DDBJ whole genome shotgun (WGS) entry which is preliminary data.</text>
</comment>
<protein>
    <submittedName>
        <fullName evidence="2">Vesicle-mediated transport protein Vid24</fullName>
    </submittedName>
</protein>
<dbReference type="EMBL" id="CAHR02000075">
    <property type="protein sequence ID" value="CCG82257.1"/>
    <property type="molecule type" value="Genomic_DNA"/>
</dbReference>
<keyword evidence="3" id="KW-1185">Reference proteome</keyword>
<sequence>MPTAVDDAAPIETVHPGGLKTTLNRADETAREAAKVTRPDKERNSRLPEHVCKNSLTRLRIKPITSSNLRSGLEFSGTQQSGRAVYEVNVSLKYVDLAESFLCGFLRISGLSEDHPTLTTYFEGEIIGSKYSFITKNPNWNSSEKIDIEHWARFAAFRPIAQNLRNARLAQKYGQSEEGMKGQDHLFMRWKELSILPNEGSGTATTNTPASPAVAAPTTSAPLRDVRSVSLEGVSYAGFYYICLDQRTGSINGMYYHQNSELYQQLQLTLVPEKARQFDTFEWR</sequence>
<dbReference type="Pfam" id="PF09783">
    <property type="entry name" value="Vac_ImportDeg"/>
    <property type="match status" value="1"/>
</dbReference>
<organism evidence="2 3">
    <name type="scientific">Taphrina deformans (strain PYCC 5710 / ATCC 11124 / CBS 356.35 / IMI 108563 / JCM 9778 / NBRC 8474)</name>
    <name type="common">Peach leaf curl fungus</name>
    <name type="synonym">Lalaria deformans</name>
    <dbReference type="NCBI Taxonomy" id="1097556"/>
    <lineage>
        <taxon>Eukaryota</taxon>
        <taxon>Fungi</taxon>
        <taxon>Dikarya</taxon>
        <taxon>Ascomycota</taxon>
        <taxon>Taphrinomycotina</taxon>
        <taxon>Taphrinomycetes</taxon>
        <taxon>Taphrinales</taxon>
        <taxon>Taphrinaceae</taxon>
        <taxon>Taphrina</taxon>
    </lineage>
</organism>
<dbReference type="AlphaFoldDB" id="R4X9U7"/>
<gene>
    <name evidence="2" type="ORF">TAPDE_002265</name>
</gene>
<accession>R4X9U7</accession>
<dbReference type="OrthoDB" id="62at2759"/>
<dbReference type="GO" id="GO:0006623">
    <property type="term" value="P:protein targeting to vacuole"/>
    <property type="evidence" value="ECO:0007669"/>
    <property type="project" value="TreeGrafter"/>
</dbReference>
<dbReference type="GO" id="GO:0045721">
    <property type="term" value="P:negative regulation of gluconeogenesis"/>
    <property type="evidence" value="ECO:0007669"/>
    <property type="project" value="TreeGrafter"/>
</dbReference>
<evidence type="ECO:0000256" key="1">
    <source>
        <dbReference type="ARBA" id="ARBA00061469"/>
    </source>
</evidence>
<dbReference type="PANTHER" id="PTHR14534">
    <property type="entry name" value="VACUOLAR IMPORT AND DEGRADATION PROTEIN 24"/>
    <property type="match status" value="1"/>
</dbReference>
<name>R4X9U7_TAPDE</name>
<dbReference type="PANTHER" id="PTHR14534:SF3">
    <property type="entry name" value="GID COMPLEX SUBUNIT 4 HOMOLOG"/>
    <property type="match status" value="1"/>
</dbReference>
<dbReference type="InterPro" id="IPR018618">
    <property type="entry name" value="GID4/10-like"/>
</dbReference>
<dbReference type="Proteomes" id="UP000013776">
    <property type="component" value="Unassembled WGS sequence"/>
</dbReference>
<proteinExistence type="inferred from homology"/>
<dbReference type="GO" id="GO:0007039">
    <property type="term" value="P:protein catabolic process in the vacuole"/>
    <property type="evidence" value="ECO:0007669"/>
    <property type="project" value="TreeGrafter"/>
</dbReference>
<dbReference type="STRING" id="1097556.R4X9U7"/>
<evidence type="ECO:0000313" key="2">
    <source>
        <dbReference type="EMBL" id="CCG82257.1"/>
    </source>
</evidence>